<evidence type="ECO:0000256" key="1">
    <source>
        <dbReference type="ARBA" id="ARBA00001946"/>
    </source>
</evidence>
<dbReference type="NCBIfam" id="NF000658">
    <property type="entry name" value="PRK00029.1"/>
    <property type="match status" value="1"/>
</dbReference>
<organism evidence="11 12">
    <name type="scientific">Eptatretus burgeri</name>
    <name type="common">Inshore hagfish</name>
    <dbReference type="NCBI Taxonomy" id="7764"/>
    <lineage>
        <taxon>Eukaryota</taxon>
        <taxon>Metazoa</taxon>
        <taxon>Chordata</taxon>
        <taxon>Craniata</taxon>
        <taxon>Vertebrata</taxon>
        <taxon>Cyclostomata</taxon>
        <taxon>Myxini</taxon>
        <taxon>Myxiniformes</taxon>
        <taxon>Myxinidae</taxon>
        <taxon>Eptatretinae</taxon>
        <taxon>Eptatretus</taxon>
    </lineage>
</organism>
<evidence type="ECO:0000313" key="11">
    <source>
        <dbReference type="Ensembl" id="ENSEBUP00000000828.1"/>
    </source>
</evidence>
<dbReference type="GO" id="GO:0016779">
    <property type="term" value="F:nucleotidyltransferase activity"/>
    <property type="evidence" value="ECO:0007669"/>
    <property type="project" value="UniProtKB-KW"/>
</dbReference>
<dbReference type="AlphaFoldDB" id="A0A8C4N1K6"/>
<name>A0A8C4N1K6_EPTBU</name>
<reference evidence="11" key="1">
    <citation type="submission" date="2025-08" db="UniProtKB">
        <authorList>
            <consortium name="Ensembl"/>
        </authorList>
    </citation>
    <scope>IDENTIFICATION</scope>
</reference>
<comment type="similarity">
    <text evidence="2">Belongs to the SELO family.</text>
</comment>
<evidence type="ECO:0000256" key="9">
    <source>
        <dbReference type="ARBA" id="ARBA00031547"/>
    </source>
</evidence>
<sequence length="657" mass="73223">MSVVRRLIHSTSVRSIRRDMAFESLSFDNLALRRLPVDTNRAPGSRQVPGACFSRVSPSPVSAPRIVAASAPALRLLGLDPAQSEREIAAEILCGNRLLPGTEAAAHCYCGHQFGNFAGQLGDGAAMYLGEVLGPQGDRWELQLKGAGPTPYSRQSDGRKVLRSSLREFLCSEAMHHLGIPTTRAASCTTSDTLVLRDPFYDGNSKMEHCTVVLRIAPTFLRFGSFEIFKASDPVTGHCGPSVGRSDMKATMLDYTIHTFYPDIYAKYKHQSTEMYARFFGEVVRRTARLVADWQCVGFCHGVLNTDNMSILGITIDYGPFGFMDRFDPNFVCNASDDGGRYAFKQQPGICHWNLARLAEALSPELPSERSGPLLNDFQPEFDARFSENMHRKLGLRQQELPHDPDLVSSLLETMHSTGCDFTNCFRLLSQFSLPEAEGAMELANFLCLLLDNCASLAEMQEAFRARMHPRQLHLLMSLAESNPMLLARVGGQARLEAELERAKKLLALQNMSELSKSERDSEMWTAWLQAYRERLKKDFEVSGVPLEEWNASRTKIMNSANPKYILRNYIAQRAIDAAEKGNFTEARRVMHLLEQPYTDQPEKEEQLAHAGRSLPLGAMAKSEHEEDTDEAGTMGRDEVGGYASHPPAWARSLAVT</sequence>
<dbReference type="Proteomes" id="UP000694388">
    <property type="component" value="Unplaced"/>
</dbReference>
<feature type="region of interest" description="Disordered" evidence="10">
    <location>
        <begin position="617"/>
        <end position="657"/>
    </location>
</feature>
<dbReference type="InterPro" id="IPR003846">
    <property type="entry name" value="SelO"/>
</dbReference>
<protein>
    <recommendedName>
        <fullName evidence="9">Selenoprotein O</fullName>
    </recommendedName>
</protein>
<dbReference type="PANTHER" id="PTHR12153:SF15">
    <property type="entry name" value="PROTEIN ADENYLYLTRANSFERASE SELO, MITOCHONDRIAL"/>
    <property type="match status" value="1"/>
</dbReference>
<keyword evidence="4" id="KW-0548">Nucleotidyltransferase</keyword>
<evidence type="ECO:0000256" key="3">
    <source>
        <dbReference type="ARBA" id="ARBA00022679"/>
    </source>
</evidence>
<dbReference type="GeneTree" id="ENSGT00390000005508"/>
<dbReference type="Pfam" id="PF02696">
    <property type="entry name" value="SelO"/>
    <property type="match status" value="1"/>
</dbReference>
<comment type="cofactor">
    <cofactor evidence="1">
        <name>Mg(2+)</name>
        <dbReference type="ChEBI" id="CHEBI:18420"/>
    </cofactor>
</comment>
<evidence type="ECO:0000256" key="2">
    <source>
        <dbReference type="ARBA" id="ARBA00009747"/>
    </source>
</evidence>
<evidence type="ECO:0000256" key="5">
    <source>
        <dbReference type="ARBA" id="ARBA00022723"/>
    </source>
</evidence>
<keyword evidence="3" id="KW-0808">Transferase</keyword>
<dbReference type="Ensembl" id="ENSEBUT00000001134.1">
    <property type="protein sequence ID" value="ENSEBUP00000000828.1"/>
    <property type="gene ID" value="ENSEBUG00000000867.1"/>
</dbReference>
<keyword evidence="8" id="KW-0460">Magnesium</keyword>
<dbReference type="GO" id="GO:0046872">
    <property type="term" value="F:metal ion binding"/>
    <property type="evidence" value="ECO:0007669"/>
    <property type="project" value="UniProtKB-KW"/>
</dbReference>
<keyword evidence="7" id="KW-0067">ATP-binding</keyword>
<dbReference type="PANTHER" id="PTHR12153">
    <property type="entry name" value="SELENOPROTEIN O"/>
    <property type="match status" value="1"/>
</dbReference>
<evidence type="ECO:0000256" key="6">
    <source>
        <dbReference type="ARBA" id="ARBA00022741"/>
    </source>
</evidence>
<proteinExistence type="inferred from homology"/>
<evidence type="ECO:0000256" key="8">
    <source>
        <dbReference type="ARBA" id="ARBA00022842"/>
    </source>
</evidence>
<dbReference type="HAMAP" id="MF_00692">
    <property type="entry name" value="SelO"/>
    <property type="match status" value="1"/>
</dbReference>
<evidence type="ECO:0000313" key="12">
    <source>
        <dbReference type="Proteomes" id="UP000694388"/>
    </source>
</evidence>
<evidence type="ECO:0000256" key="7">
    <source>
        <dbReference type="ARBA" id="ARBA00022840"/>
    </source>
</evidence>
<evidence type="ECO:0000256" key="4">
    <source>
        <dbReference type="ARBA" id="ARBA00022695"/>
    </source>
</evidence>
<dbReference type="GO" id="GO:0005524">
    <property type="term" value="F:ATP binding"/>
    <property type="evidence" value="ECO:0007669"/>
    <property type="project" value="UniProtKB-KW"/>
</dbReference>
<keyword evidence="6" id="KW-0547">Nucleotide-binding</keyword>
<reference evidence="11" key="2">
    <citation type="submission" date="2025-09" db="UniProtKB">
        <authorList>
            <consortium name="Ensembl"/>
        </authorList>
    </citation>
    <scope>IDENTIFICATION</scope>
</reference>
<keyword evidence="5" id="KW-0479">Metal-binding</keyword>
<keyword evidence="12" id="KW-1185">Reference proteome</keyword>
<accession>A0A8C4N1K6</accession>
<evidence type="ECO:0000256" key="10">
    <source>
        <dbReference type="SAM" id="MobiDB-lite"/>
    </source>
</evidence>